<name>A0ABV9Z2J7_9HYPH</name>
<comment type="caution">
    <text evidence="4">The sequence shown here is derived from an EMBL/GenBank/DDBJ whole genome shotgun (WGS) entry which is preliminary data.</text>
</comment>
<dbReference type="PROSITE" id="PS51898">
    <property type="entry name" value="TYR_RECOMBINASE"/>
    <property type="match status" value="1"/>
</dbReference>
<dbReference type="InterPro" id="IPR002104">
    <property type="entry name" value="Integrase_catalytic"/>
</dbReference>
<proteinExistence type="predicted"/>
<evidence type="ECO:0000259" key="3">
    <source>
        <dbReference type="PROSITE" id="PS51898"/>
    </source>
</evidence>
<keyword evidence="1" id="KW-0233">DNA recombination</keyword>
<evidence type="ECO:0000256" key="2">
    <source>
        <dbReference type="SAM" id="MobiDB-lite"/>
    </source>
</evidence>
<evidence type="ECO:0000256" key="1">
    <source>
        <dbReference type="ARBA" id="ARBA00023172"/>
    </source>
</evidence>
<dbReference type="InterPro" id="IPR011010">
    <property type="entry name" value="DNA_brk_join_enz"/>
</dbReference>
<feature type="compositionally biased region" description="Basic and acidic residues" evidence="2">
    <location>
        <begin position="65"/>
        <end position="88"/>
    </location>
</feature>
<dbReference type="SUPFAM" id="SSF56349">
    <property type="entry name" value="DNA breaking-rejoining enzymes"/>
    <property type="match status" value="1"/>
</dbReference>
<dbReference type="InterPro" id="IPR013762">
    <property type="entry name" value="Integrase-like_cat_sf"/>
</dbReference>
<gene>
    <name evidence="4" type="ORF">ACFPFW_08165</name>
</gene>
<evidence type="ECO:0000313" key="4">
    <source>
        <dbReference type="EMBL" id="MFC5067992.1"/>
    </source>
</evidence>
<sequence>MDLSKYRWHDNRHTAGTRLLRETGNLKQVQHLLGHSKIETTTKYAHVLLEDLRAGMEAVSARRSQTHENPHDRIDRTEEGQELLGKEA</sequence>
<reference evidence="5" key="1">
    <citation type="journal article" date="2019" name="Int. J. Syst. Evol. Microbiol.">
        <title>The Global Catalogue of Microorganisms (GCM) 10K type strain sequencing project: providing services to taxonomists for standard genome sequencing and annotation.</title>
        <authorList>
            <consortium name="The Broad Institute Genomics Platform"/>
            <consortium name="The Broad Institute Genome Sequencing Center for Infectious Disease"/>
            <person name="Wu L."/>
            <person name="Ma J."/>
        </authorList>
    </citation>
    <scope>NUCLEOTIDE SEQUENCE [LARGE SCALE GENOMIC DNA]</scope>
    <source>
        <strain evidence="5">CGMCC 1.16444</strain>
    </source>
</reference>
<protein>
    <submittedName>
        <fullName evidence="4">Tyrosine-type recombinase/integrase</fullName>
    </submittedName>
</protein>
<evidence type="ECO:0000313" key="5">
    <source>
        <dbReference type="Proteomes" id="UP001595796"/>
    </source>
</evidence>
<organism evidence="4 5">
    <name type="scientific">Flaviflagellibacter deserti</name>
    <dbReference type="NCBI Taxonomy" id="2267266"/>
    <lineage>
        <taxon>Bacteria</taxon>
        <taxon>Pseudomonadati</taxon>
        <taxon>Pseudomonadota</taxon>
        <taxon>Alphaproteobacteria</taxon>
        <taxon>Hyphomicrobiales</taxon>
        <taxon>Flaviflagellibacter</taxon>
    </lineage>
</organism>
<feature type="domain" description="Tyr recombinase" evidence="3">
    <location>
        <begin position="1"/>
        <end position="57"/>
    </location>
</feature>
<dbReference type="Pfam" id="PF00589">
    <property type="entry name" value="Phage_integrase"/>
    <property type="match status" value="1"/>
</dbReference>
<dbReference type="Gene3D" id="1.10.443.10">
    <property type="entry name" value="Intergrase catalytic core"/>
    <property type="match status" value="1"/>
</dbReference>
<keyword evidence="5" id="KW-1185">Reference proteome</keyword>
<dbReference type="Proteomes" id="UP001595796">
    <property type="component" value="Unassembled WGS sequence"/>
</dbReference>
<feature type="region of interest" description="Disordered" evidence="2">
    <location>
        <begin position="59"/>
        <end position="88"/>
    </location>
</feature>
<accession>A0ABV9Z2J7</accession>
<dbReference type="EMBL" id="JBHSJF010000006">
    <property type="protein sequence ID" value="MFC5067992.1"/>
    <property type="molecule type" value="Genomic_DNA"/>
</dbReference>
<dbReference type="RefSeq" id="WP_114958750.1">
    <property type="nucleotide sequence ID" value="NZ_JBHSJF010000006.1"/>
</dbReference>